<dbReference type="InterPro" id="IPR012489">
    <property type="entry name" value="NucleaseA_inhib-like"/>
</dbReference>
<dbReference type="EMBL" id="JAFMYV010000004">
    <property type="protein sequence ID" value="MBO0936826.1"/>
    <property type="molecule type" value="Genomic_DNA"/>
</dbReference>
<evidence type="ECO:0000256" key="1">
    <source>
        <dbReference type="SAM" id="MobiDB-lite"/>
    </source>
</evidence>
<dbReference type="AlphaFoldDB" id="A0A939GEF0"/>
<dbReference type="SUPFAM" id="SSF82602">
    <property type="entry name" value="Nuclease A inhibitor (NuiA)"/>
    <property type="match status" value="1"/>
</dbReference>
<dbReference type="Proteomes" id="UP000664034">
    <property type="component" value="Unassembled WGS sequence"/>
</dbReference>
<accession>A0A939GEF0</accession>
<evidence type="ECO:0000313" key="2">
    <source>
        <dbReference type="EMBL" id="MBO0936826.1"/>
    </source>
</evidence>
<feature type="region of interest" description="Disordered" evidence="1">
    <location>
        <begin position="1"/>
        <end position="21"/>
    </location>
</feature>
<feature type="compositionally biased region" description="Basic and acidic residues" evidence="1">
    <location>
        <begin position="1"/>
        <end position="11"/>
    </location>
</feature>
<organism evidence="2 3">
    <name type="scientific">Fibrella rubiginis</name>
    <dbReference type="NCBI Taxonomy" id="2817060"/>
    <lineage>
        <taxon>Bacteria</taxon>
        <taxon>Pseudomonadati</taxon>
        <taxon>Bacteroidota</taxon>
        <taxon>Cytophagia</taxon>
        <taxon>Cytophagales</taxon>
        <taxon>Spirosomataceae</taxon>
        <taxon>Fibrella</taxon>
    </lineage>
</organism>
<dbReference type="InterPro" id="IPR036587">
    <property type="entry name" value="NucleaseA_inhib-like_sf"/>
</dbReference>
<name>A0A939GEF0_9BACT</name>
<dbReference type="Gene3D" id="3.40.1460.10">
    <property type="entry name" value="Nuclease A inhibitor-like"/>
    <property type="match status" value="1"/>
</dbReference>
<sequence length="150" mass="16900">MTPQHPERNADSEQQSAQRPFSEAVAPLLSDLLYPSESDEPIEPVETYLKMAEPLTASHIKDWLMLPPSTYVEEQPEADFWAPVTTIEDWFGDDEKATAAKFHILKTTLETTLTNRQVFRVGNTEIDVYLLGKPAEGEPRVGIKTKVVET</sequence>
<proteinExistence type="predicted"/>
<reference evidence="2" key="1">
    <citation type="submission" date="2021-03" db="EMBL/GenBank/DDBJ databases">
        <title>Fibrella sp. HMF5335 genome sequencing and assembly.</title>
        <authorList>
            <person name="Kang H."/>
            <person name="Kim H."/>
            <person name="Bae S."/>
            <person name="Joh K."/>
        </authorList>
    </citation>
    <scope>NUCLEOTIDE SEQUENCE</scope>
    <source>
        <strain evidence="2">HMF5335</strain>
    </source>
</reference>
<evidence type="ECO:0000313" key="3">
    <source>
        <dbReference type="Proteomes" id="UP000664034"/>
    </source>
</evidence>
<comment type="caution">
    <text evidence="2">The sequence shown here is derived from an EMBL/GenBank/DDBJ whole genome shotgun (WGS) entry which is preliminary data.</text>
</comment>
<dbReference type="RefSeq" id="WP_207364387.1">
    <property type="nucleotide sequence ID" value="NZ_JAFMYV010000004.1"/>
</dbReference>
<protein>
    <submittedName>
        <fullName evidence="2">Nuclease A inhibitor family protein</fullName>
    </submittedName>
</protein>
<gene>
    <name evidence="2" type="ORF">J2I47_09750</name>
</gene>
<dbReference type="Pfam" id="PF07924">
    <property type="entry name" value="NuiA"/>
    <property type="match status" value="1"/>
</dbReference>
<keyword evidence="3" id="KW-1185">Reference proteome</keyword>